<dbReference type="Pfam" id="PF00561">
    <property type="entry name" value="Abhydrolase_1"/>
    <property type="match status" value="1"/>
</dbReference>
<dbReference type="RefSeq" id="XP_018324196.1">
    <property type="nucleotide sequence ID" value="XM_018468694.1"/>
</dbReference>
<dbReference type="KEGG" id="apln:108736317"/>
<keyword evidence="1" id="KW-0812">Transmembrane</keyword>
<dbReference type="Gene3D" id="3.40.50.1820">
    <property type="entry name" value="alpha/beta hydrolase"/>
    <property type="match status" value="1"/>
</dbReference>
<dbReference type="RefSeq" id="XP_018324197.1">
    <property type="nucleotide sequence ID" value="XM_018468695.2"/>
</dbReference>
<feature type="transmembrane region" description="Helical" evidence="1">
    <location>
        <begin position="38"/>
        <end position="61"/>
    </location>
</feature>
<feature type="transmembrane region" description="Helical" evidence="1">
    <location>
        <begin position="12"/>
        <end position="32"/>
    </location>
</feature>
<reference evidence="4 5" key="1">
    <citation type="submission" date="2025-04" db="UniProtKB">
        <authorList>
            <consortium name="RefSeq"/>
        </authorList>
    </citation>
    <scope>IDENTIFICATION</scope>
    <source>
        <tissue evidence="4 5">Entire body</tissue>
    </source>
</reference>
<dbReference type="GO" id="GO:0005789">
    <property type="term" value="C:endoplasmic reticulum membrane"/>
    <property type="evidence" value="ECO:0007669"/>
    <property type="project" value="TreeGrafter"/>
</dbReference>
<dbReference type="PANTHER" id="PTHR12277">
    <property type="entry name" value="ALPHA/BETA HYDROLASE DOMAIN-CONTAINING PROTEIN"/>
    <property type="match status" value="1"/>
</dbReference>
<dbReference type="OrthoDB" id="10249433at2759"/>
<organism evidence="3 4">
    <name type="scientific">Agrilus planipennis</name>
    <name type="common">Emerald ash borer</name>
    <name type="synonym">Agrilus marcopoli</name>
    <dbReference type="NCBI Taxonomy" id="224129"/>
    <lineage>
        <taxon>Eukaryota</taxon>
        <taxon>Metazoa</taxon>
        <taxon>Ecdysozoa</taxon>
        <taxon>Arthropoda</taxon>
        <taxon>Hexapoda</taxon>
        <taxon>Insecta</taxon>
        <taxon>Pterygota</taxon>
        <taxon>Neoptera</taxon>
        <taxon>Endopterygota</taxon>
        <taxon>Coleoptera</taxon>
        <taxon>Polyphaga</taxon>
        <taxon>Elateriformia</taxon>
        <taxon>Buprestoidea</taxon>
        <taxon>Buprestidae</taxon>
        <taxon>Agrilinae</taxon>
        <taxon>Agrilus</taxon>
    </lineage>
</organism>
<evidence type="ECO:0000313" key="4">
    <source>
        <dbReference type="RefSeq" id="XP_018324196.1"/>
    </source>
</evidence>
<evidence type="ECO:0000259" key="2">
    <source>
        <dbReference type="Pfam" id="PF00561"/>
    </source>
</evidence>
<dbReference type="STRING" id="224129.A0A1W4WJT1"/>
<keyword evidence="1" id="KW-1133">Transmembrane helix</keyword>
<gene>
    <name evidence="4 5" type="primary">LOC108736317</name>
</gene>
<name>A0A1W4WJT1_AGRPL</name>
<keyword evidence="3" id="KW-1185">Reference proteome</keyword>
<dbReference type="GO" id="GO:0052651">
    <property type="term" value="P:monoacylglycerol catabolic process"/>
    <property type="evidence" value="ECO:0007669"/>
    <property type="project" value="TreeGrafter"/>
</dbReference>
<dbReference type="SUPFAM" id="SSF53474">
    <property type="entry name" value="alpha/beta-Hydrolases"/>
    <property type="match status" value="1"/>
</dbReference>
<dbReference type="GO" id="GO:0006660">
    <property type="term" value="P:phosphatidylserine catabolic process"/>
    <property type="evidence" value="ECO:0007669"/>
    <property type="project" value="TreeGrafter"/>
</dbReference>
<dbReference type="AlphaFoldDB" id="A0A1W4WJT1"/>
<proteinExistence type="predicted"/>
<evidence type="ECO:0000256" key="1">
    <source>
        <dbReference type="SAM" id="Phobius"/>
    </source>
</evidence>
<evidence type="ECO:0000313" key="5">
    <source>
        <dbReference type="RefSeq" id="XP_018324197.1"/>
    </source>
</evidence>
<sequence length="375" mass="43138">MSAEDSKKRCFIKDFIATLIHAAIIPVILYHLYLYDIILFGTFKLLLLAFFIVFVIGPLVFKYSYSLQRSVIFLNYVNFPVNPNYSNPAAYGLPGVLNFDVITDDNIKLGVWYILPEEIIKSSHNDVDINTLATAKQVVLYNHGNSGNRVSPHRVELYQVLRKYFHVVAFDYRSYGDSSDVEPSEEGLVSDAKFMFKWIRNHTSSDIFVWGHSLGTAISTRLVRELEMEKIQATGLILESPFNNMREEIARHPLATAFKNLPWFQFTVVNPMQENGFKFENDKNIQNVNCSILILHAKDDFVVPYQLGYELYKTALSNRQNGQGSVQLESFDSKFSYGHKHICRAPELPRIIENFIVKARDEFGTRNQKDFSMNV</sequence>
<dbReference type="GO" id="GO:0004622">
    <property type="term" value="F:phosphatidylcholine lysophospholipase activity"/>
    <property type="evidence" value="ECO:0007669"/>
    <property type="project" value="TreeGrafter"/>
</dbReference>
<dbReference type="InterPro" id="IPR029058">
    <property type="entry name" value="AB_hydrolase_fold"/>
</dbReference>
<dbReference type="Proteomes" id="UP000192223">
    <property type="component" value="Unplaced"/>
</dbReference>
<keyword evidence="1" id="KW-0472">Membrane</keyword>
<accession>A0A1W4WJT1</accession>
<evidence type="ECO:0000313" key="3">
    <source>
        <dbReference type="Proteomes" id="UP000192223"/>
    </source>
</evidence>
<feature type="domain" description="AB hydrolase-1" evidence="2">
    <location>
        <begin position="138"/>
        <end position="264"/>
    </location>
</feature>
<protein>
    <submittedName>
        <fullName evidence="4 5">Monoacylglycerol lipase ABHD12 isoform X1</fullName>
    </submittedName>
</protein>
<dbReference type="GO" id="GO:0047372">
    <property type="term" value="F:monoacylglycerol lipase activity"/>
    <property type="evidence" value="ECO:0007669"/>
    <property type="project" value="TreeGrafter"/>
</dbReference>
<dbReference type="PANTHER" id="PTHR12277:SF194">
    <property type="entry name" value="FI04476P"/>
    <property type="match status" value="1"/>
</dbReference>
<dbReference type="InterPro" id="IPR000073">
    <property type="entry name" value="AB_hydrolase_1"/>
</dbReference>
<dbReference type="GeneID" id="108736317"/>